<dbReference type="Proteomes" id="UP001311799">
    <property type="component" value="Unassembled WGS sequence"/>
</dbReference>
<dbReference type="AlphaFoldDB" id="A0AAV9XVT6"/>
<evidence type="ECO:0000313" key="3">
    <source>
        <dbReference type="Proteomes" id="UP001311799"/>
    </source>
</evidence>
<accession>A0AAV9XVT6</accession>
<keyword evidence="3" id="KW-1185">Reference proteome</keyword>
<sequence>MNKRKERSEVIHGLQDIEEYGLYHFEKKRNILGVDFSERPILDIKNVESEKENTKTLDGSSTSLGLVLPQSETIAERDNRSIKFEPSKDNYIQLLNKYENLQTSHATLQKVVRSLLDKINHINDLYAQKEKELNECKAQLKKVVDANETLNLYIQSSHSSVMNNSIINKFGSDIY</sequence>
<feature type="coiled-coil region" evidence="1">
    <location>
        <begin position="112"/>
        <end position="146"/>
    </location>
</feature>
<keyword evidence="1" id="KW-0175">Coiled coil</keyword>
<name>A0AAV9XVT6_9CRYT</name>
<comment type="caution">
    <text evidence="2">The sequence shown here is derived from an EMBL/GenBank/DDBJ whole genome shotgun (WGS) entry which is preliminary data.</text>
</comment>
<reference evidence="2 3" key="1">
    <citation type="submission" date="2023-10" db="EMBL/GenBank/DDBJ databases">
        <title>Comparative genomics analysis reveals potential genetic determinants of host preference in Cryptosporidium xiaoi.</title>
        <authorList>
            <person name="Xiao L."/>
            <person name="Li J."/>
        </authorList>
    </citation>
    <scope>NUCLEOTIDE SEQUENCE [LARGE SCALE GENOMIC DNA]</scope>
    <source>
        <strain evidence="2 3">52996</strain>
    </source>
</reference>
<protein>
    <submittedName>
        <fullName evidence="2">Uncharacterized protein</fullName>
    </submittedName>
</protein>
<evidence type="ECO:0000256" key="1">
    <source>
        <dbReference type="SAM" id="Coils"/>
    </source>
</evidence>
<organism evidence="2 3">
    <name type="scientific">Cryptosporidium xiaoi</name>
    <dbReference type="NCBI Taxonomy" id="659607"/>
    <lineage>
        <taxon>Eukaryota</taxon>
        <taxon>Sar</taxon>
        <taxon>Alveolata</taxon>
        <taxon>Apicomplexa</taxon>
        <taxon>Conoidasida</taxon>
        <taxon>Coccidia</taxon>
        <taxon>Eucoccidiorida</taxon>
        <taxon>Eimeriorina</taxon>
        <taxon>Cryptosporidiidae</taxon>
        <taxon>Cryptosporidium</taxon>
    </lineage>
</organism>
<evidence type="ECO:0000313" key="2">
    <source>
        <dbReference type="EMBL" id="KAK6588801.1"/>
    </source>
</evidence>
<dbReference type="EMBL" id="JAWDEY010000022">
    <property type="protein sequence ID" value="KAK6588801.1"/>
    <property type="molecule type" value="Genomic_DNA"/>
</dbReference>
<gene>
    <name evidence="2" type="ORF">RS030_2374</name>
</gene>
<proteinExistence type="predicted"/>